<name>A0A164TRF2_9CRUS</name>
<comment type="caution">
    <text evidence="1">The sequence shown here is derived from an EMBL/GenBank/DDBJ whole genome shotgun (WGS) entry which is preliminary data.</text>
</comment>
<dbReference type="Proteomes" id="UP000076858">
    <property type="component" value="Unassembled WGS sequence"/>
</dbReference>
<reference evidence="1 2" key="1">
    <citation type="submission" date="2016-03" db="EMBL/GenBank/DDBJ databases">
        <title>EvidentialGene: Evidence-directed Construction of Genes on Genomes.</title>
        <authorList>
            <person name="Gilbert D.G."/>
            <person name="Choi J.-H."/>
            <person name="Mockaitis K."/>
            <person name="Colbourne J."/>
            <person name="Pfrender M."/>
        </authorList>
    </citation>
    <scope>NUCLEOTIDE SEQUENCE [LARGE SCALE GENOMIC DNA]</scope>
    <source>
        <strain evidence="1 2">Xinb3</strain>
        <tissue evidence="1">Complete organism</tissue>
    </source>
</reference>
<accession>A0A164TRF2</accession>
<proteinExistence type="predicted"/>
<protein>
    <submittedName>
        <fullName evidence="1">Uncharacterized protein</fullName>
    </submittedName>
</protein>
<keyword evidence="2" id="KW-1185">Reference proteome</keyword>
<evidence type="ECO:0000313" key="2">
    <source>
        <dbReference type="Proteomes" id="UP000076858"/>
    </source>
</evidence>
<dbReference type="EMBL" id="LRGB01001756">
    <property type="protein sequence ID" value="KZS10683.1"/>
    <property type="molecule type" value="Genomic_DNA"/>
</dbReference>
<organism evidence="1 2">
    <name type="scientific">Daphnia magna</name>
    <dbReference type="NCBI Taxonomy" id="35525"/>
    <lineage>
        <taxon>Eukaryota</taxon>
        <taxon>Metazoa</taxon>
        <taxon>Ecdysozoa</taxon>
        <taxon>Arthropoda</taxon>
        <taxon>Crustacea</taxon>
        <taxon>Branchiopoda</taxon>
        <taxon>Diplostraca</taxon>
        <taxon>Cladocera</taxon>
        <taxon>Anomopoda</taxon>
        <taxon>Daphniidae</taxon>
        <taxon>Daphnia</taxon>
    </lineage>
</organism>
<evidence type="ECO:0000313" key="1">
    <source>
        <dbReference type="EMBL" id="KZS10683.1"/>
    </source>
</evidence>
<sequence length="139" mass="16411">MDFKVRNAWPRRRMTAGVCMAILLRYTSDLNHQPPPCFPPFSLIVPMKERRINYGRIKKKKKDVTDFTVQYHLLSTVAAMHPYLHLTGSVTHTYTPERRETHPQREIKKKIFHSTTLHFPILSFTKTLQNKTKNRSFSD</sequence>
<gene>
    <name evidence="1" type="ORF">APZ42_024797</name>
</gene>
<dbReference type="AlphaFoldDB" id="A0A164TRF2"/>